<reference evidence="1 2" key="1">
    <citation type="journal article" date="2019" name="Sci. Rep.">
        <title>A high-quality genome of Eragrostis curvula grass provides insights into Poaceae evolution and supports new strategies to enhance forage quality.</title>
        <authorList>
            <person name="Carballo J."/>
            <person name="Santos B.A.C.M."/>
            <person name="Zappacosta D."/>
            <person name="Garbus I."/>
            <person name="Selva J.P."/>
            <person name="Gallo C.A."/>
            <person name="Diaz A."/>
            <person name="Albertini E."/>
            <person name="Caccamo M."/>
            <person name="Echenique V."/>
        </authorList>
    </citation>
    <scope>NUCLEOTIDE SEQUENCE [LARGE SCALE GENOMIC DNA]</scope>
    <source>
        <strain evidence="2">cv. Victoria</strain>
        <tissue evidence="1">Leaf</tissue>
    </source>
</reference>
<evidence type="ECO:0000313" key="2">
    <source>
        <dbReference type="Proteomes" id="UP000324897"/>
    </source>
</evidence>
<accession>A0A5J9UPS9</accession>
<sequence>MFSSLRKLLISYLRAILGRRVHRKRGGERSRYCSVIIWNWGGKLMSMGAYQRTSSLHTGGRKICAHCNHSPATSCAEIR</sequence>
<comment type="caution">
    <text evidence="1">The sequence shown here is derived from an EMBL/GenBank/DDBJ whole genome shotgun (WGS) entry which is preliminary data.</text>
</comment>
<dbReference type="Gramene" id="TVU25485">
    <property type="protein sequence ID" value="TVU25485"/>
    <property type="gene ID" value="EJB05_27983"/>
</dbReference>
<keyword evidence="2" id="KW-1185">Reference proteome</keyword>
<name>A0A5J9UPS9_9POAL</name>
<proteinExistence type="predicted"/>
<organism evidence="1 2">
    <name type="scientific">Eragrostis curvula</name>
    <name type="common">weeping love grass</name>
    <dbReference type="NCBI Taxonomy" id="38414"/>
    <lineage>
        <taxon>Eukaryota</taxon>
        <taxon>Viridiplantae</taxon>
        <taxon>Streptophyta</taxon>
        <taxon>Embryophyta</taxon>
        <taxon>Tracheophyta</taxon>
        <taxon>Spermatophyta</taxon>
        <taxon>Magnoliopsida</taxon>
        <taxon>Liliopsida</taxon>
        <taxon>Poales</taxon>
        <taxon>Poaceae</taxon>
        <taxon>PACMAD clade</taxon>
        <taxon>Chloridoideae</taxon>
        <taxon>Eragrostideae</taxon>
        <taxon>Eragrostidinae</taxon>
        <taxon>Eragrostis</taxon>
    </lineage>
</organism>
<dbReference type="AlphaFoldDB" id="A0A5J9UPS9"/>
<dbReference type="Proteomes" id="UP000324897">
    <property type="component" value="Chromosome 2"/>
</dbReference>
<gene>
    <name evidence="1" type="ORF">EJB05_27983</name>
</gene>
<dbReference type="EMBL" id="RWGY01000013">
    <property type="protein sequence ID" value="TVU25485.1"/>
    <property type="molecule type" value="Genomic_DNA"/>
</dbReference>
<protein>
    <submittedName>
        <fullName evidence="1">Uncharacterized protein</fullName>
    </submittedName>
</protein>
<evidence type="ECO:0000313" key="1">
    <source>
        <dbReference type="EMBL" id="TVU25485.1"/>
    </source>
</evidence>